<accession>A0A4Q7YRW6</accession>
<protein>
    <submittedName>
        <fullName evidence="2">Uncharacterized protein</fullName>
    </submittedName>
</protein>
<gene>
    <name evidence="2" type="ORF">BDD14_1704</name>
</gene>
<evidence type="ECO:0000256" key="1">
    <source>
        <dbReference type="SAM" id="MobiDB-lite"/>
    </source>
</evidence>
<comment type="caution">
    <text evidence="2">The sequence shown here is derived from an EMBL/GenBank/DDBJ whole genome shotgun (WGS) entry which is preliminary data.</text>
</comment>
<evidence type="ECO:0000313" key="2">
    <source>
        <dbReference type="EMBL" id="RZU40258.1"/>
    </source>
</evidence>
<dbReference type="EMBL" id="SHKW01000001">
    <property type="protein sequence ID" value="RZU40258.1"/>
    <property type="molecule type" value="Genomic_DNA"/>
</dbReference>
<organism evidence="2 3">
    <name type="scientific">Edaphobacter modestus</name>
    <dbReference type="NCBI Taxonomy" id="388466"/>
    <lineage>
        <taxon>Bacteria</taxon>
        <taxon>Pseudomonadati</taxon>
        <taxon>Acidobacteriota</taxon>
        <taxon>Terriglobia</taxon>
        <taxon>Terriglobales</taxon>
        <taxon>Acidobacteriaceae</taxon>
        <taxon>Edaphobacter</taxon>
    </lineage>
</organism>
<feature type="region of interest" description="Disordered" evidence="1">
    <location>
        <begin position="57"/>
        <end position="97"/>
    </location>
</feature>
<feature type="compositionally biased region" description="Basic and acidic residues" evidence="1">
    <location>
        <begin position="87"/>
        <end position="97"/>
    </location>
</feature>
<dbReference type="AlphaFoldDB" id="A0A4Q7YRW6"/>
<dbReference type="RefSeq" id="WP_130418346.1">
    <property type="nucleotide sequence ID" value="NZ_SHKW01000001.1"/>
</dbReference>
<keyword evidence="3" id="KW-1185">Reference proteome</keyword>
<dbReference type="OrthoDB" id="9900218at2"/>
<name>A0A4Q7YRW6_9BACT</name>
<feature type="compositionally biased region" description="Basic residues" evidence="1">
    <location>
        <begin position="61"/>
        <end position="86"/>
    </location>
</feature>
<dbReference type="Proteomes" id="UP000292958">
    <property type="component" value="Unassembled WGS sequence"/>
</dbReference>
<reference evidence="2 3" key="1">
    <citation type="submission" date="2019-02" db="EMBL/GenBank/DDBJ databases">
        <title>Genomic Encyclopedia of Archaeal and Bacterial Type Strains, Phase II (KMG-II): from individual species to whole genera.</title>
        <authorList>
            <person name="Goeker M."/>
        </authorList>
    </citation>
    <scope>NUCLEOTIDE SEQUENCE [LARGE SCALE GENOMIC DNA]</scope>
    <source>
        <strain evidence="2 3">DSM 18101</strain>
    </source>
</reference>
<sequence length="97" mass="11172">MILRTVSRDWVVCPGCGAKHGECADWVKSMPHREICSCGAEMLCWFESEVTYHAEIAGQPARKKKKKEGKNKKKKAEKKDLKKKKKNTEGKKRKEPR</sequence>
<proteinExistence type="predicted"/>
<evidence type="ECO:0000313" key="3">
    <source>
        <dbReference type="Proteomes" id="UP000292958"/>
    </source>
</evidence>